<keyword evidence="2" id="KW-0479">Metal-binding</keyword>
<dbReference type="Pfam" id="PF20582">
    <property type="entry name" value="UPF0758_N"/>
    <property type="match status" value="1"/>
</dbReference>
<evidence type="ECO:0000313" key="7">
    <source>
        <dbReference type="EMBL" id="OIQ78608.1"/>
    </source>
</evidence>
<evidence type="ECO:0000256" key="4">
    <source>
        <dbReference type="ARBA" id="ARBA00022833"/>
    </source>
</evidence>
<evidence type="ECO:0000256" key="3">
    <source>
        <dbReference type="ARBA" id="ARBA00022801"/>
    </source>
</evidence>
<organism evidence="7">
    <name type="scientific">mine drainage metagenome</name>
    <dbReference type="NCBI Taxonomy" id="410659"/>
    <lineage>
        <taxon>unclassified sequences</taxon>
        <taxon>metagenomes</taxon>
        <taxon>ecological metagenomes</taxon>
    </lineage>
</organism>
<keyword evidence="5" id="KW-0482">Metalloprotease</keyword>
<dbReference type="PANTHER" id="PTHR30471">
    <property type="entry name" value="DNA REPAIR PROTEIN RADC"/>
    <property type="match status" value="1"/>
</dbReference>
<comment type="caution">
    <text evidence="7">The sequence shown here is derived from an EMBL/GenBank/DDBJ whole genome shotgun (WGS) entry which is preliminary data.</text>
</comment>
<keyword evidence="1" id="KW-0645">Protease</keyword>
<dbReference type="InterPro" id="IPR020891">
    <property type="entry name" value="UPF0758_CS"/>
</dbReference>
<accession>A0A1J5Q5G4</accession>
<keyword evidence="3" id="KW-0378">Hydrolase</keyword>
<dbReference type="PROSITE" id="PS50249">
    <property type="entry name" value="MPN"/>
    <property type="match status" value="1"/>
</dbReference>
<dbReference type="GO" id="GO:0046872">
    <property type="term" value="F:metal ion binding"/>
    <property type="evidence" value="ECO:0007669"/>
    <property type="project" value="UniProtKB-KW"/>
</dbReference>
<sequence length="226" mass="24258">MATRIADLPPDARPREKLLARGPQALADAELIALLLRTGVRGASALDLGAALIDRFGGLHGLLHAEAGALRAIKGLGAAKYAELAAVLELARRALTEQMRERAMLDSPQAVGDYLRLWLGGREIEVFAALFLDTRHQLISAVELSHGTLAQTSVYPREVVKQALALNASAIVVAHNHPSGVTEPSAADRVLTERLKSALGLVDVRMLDHFVVTRERVFSFAQAGLL</sequence>
<dbReference type="InterPro" id="IPR025657">
    <property type="entry name" value="RadC_JAB"/>
</dbReference>
<dbReference type="NCBIfam" id="TIGR00608">
    <property type="entry name" value="radc"/>
    <property type="match status" value="1"/>
</dbReference>
<reference evidence="7" key="1">
    <citation type="submission" date="2016-10" db="EMBL/GenBank/DDBJ databases">
        <title>Sequence of Gallionella enrichment culture.</title>
        <authorList>
            <person name="Poehlein A."/>
            <person name="Muehling M."/>
            <person name="Daniel R."/>
        </authorList>
    </citation>
    <scope>NUCLEOTIDE SEQUENCE</scope>
</reference>
<evidence type="ECO:0000256" key="5">
    <source>
        <dbReference type="ARBA" id="ARBA00023049"/>
    </source>
</evidence>
<dbReference type="NCBIfam" id="NF000642">
    <property type="entry name" value="PRK00024.1"/>
    <property type="match status" value="1"/>
</dbReference>
<dbReference type="SUPFAM" id="SSF102712">
    <property type="entry name" value="JAB1/MPN domain"/>
    <property type="match status" value="1"/>
</dbReference>
<name>A0A1J5Q5G4_9ZZZZ</name>
<dbReference type="GO" id="GO:0006508">
    <property type="term" value="P:proteolysis"/>
    <property type="evidence" value="ECO:0007669"/>
    <property type="project" value="UniProtKB-KW"/>
</dbReference>
<dbReference type="PANTHER" id="PTHR30471:SF3">
    <property type="entry name" value="UPF0758 PROTEIN YEES-RELATED"/>
    <property type="match status" value="1"/>
</dbReference>
<gene>
    <name evidence="7" type="ORF">GALL_396820</name>
</gene>
<dbReference type="AlphaFoldDB" id="A0A1J5Q5G4"/>
<dbReference type="PROSITE" id="PS01302">
    <property type="entry name" value="UPF0758"/>
    <property type="match status" value="1"/>
</dbReference>
<dbReference type="Pfam" id="PF04002">
    <property type="entry name" value="RadC"/>
    <property type="match status" value="1"/>
</dbReference>
<dbReference type="InterPro" id="IPR037518">
    <property type="entry name" value="MPN"/>
</dbReference>
<dbReference type="SUPFAM" id="SSF47781">
    <property type="entry name" value="RuvA domain 2-like"/>
    <property type="match status" value="1"/>
</dbReference>
<dbReference type="EMBL" id="MLJW01001370">
    <property type="protein sequence ID" value="OIQ78608.1"/>
    <property type="molecule type" value="Genomic_DNA"/>
</dbReference>
<proteinExistence type="predicted"/>
<feature type="domain" description="MPN" evidence="6">
    <location>
        <begin position="104"/>
        <end position="226"/>
    </location>
</feature>
<evidence type="ECO:0000259" key="6">
    <source>
        <dbReference type="PROSITE" id="PS50249"/>
    </source>
</evidence>
<dbReference type="InterPro" id="IPR046778">
    <property type="entry name" value="UPF0758_N"/>
</dbReference>
<dbReference type="InterPro" id="IPR001405">
    <property type="entry name" value="UPF0758"/>
</dbReference>
<dbReference type="GO" id="GO:0008237">
    <property type="term" value="F:metallopeptidase activity"/>
    <property type="evidence" value="ECO:0007669"/>
    <property type="project" value="UniProtKB-KW"/>
</dbReference>
<evidence type="ECO:0000256" key="1">
    <source>
        <dbReference type="ARBA" id="ARBA00022670"/>
    </source>
</evidence>
<protein>
    <recommendedName>
        <fullName evidence="6">MPN domain-containing protein</fullName>
    </recommendedName>
</protein>
<dbReference type="Gene3D" id="3.40.140.10">
    <property type="entry name" value="Cytidine Deaminase, domain 2"/>
    <property type="match status" value="1"/>
</dbReference>
<keyword evidence="4" id="KW-0862">Zinc</keyword>
<evidence type="ECO:0000256" key="2">
    <source>
        <dbReference type="ARBA" id="ARBA00022723"/>
    </source>
</evidence>
<dbReference type="InterPro" id="IPR010994">
    <property type="entry name" value="RuvA_2-like"/>
</dbReference>
<dbReference type="CDD" id="cd08071">
    <property type="entry name" value="MPN_DUF2466"/>
    <property type="match status" value="1"/>
</dbReference>